<sequence length="397" mass="44242">MQEINQKFSVPFQYKTLFTENMFDVENDCLKTVLEQQSHNHSKKILCVFDKEMSLHHPGLFNRICKYAEYHNNLFEPVRSPIIIPGGETAKNDRTYVDKILQAIDDGGIDRHSYVMAIGGGAVIDTAGYAAAIAHRGIRTIRIPTTVLAQNDASLGVKNGVNAFGKKNFLGTFVPPFAVINDSSFLKTLDQRDWISGISEAIKVALLKDSSFFEFITSHAGDLQNRDMPAMKRLIYRCAELHLEHIATSGDPFEMGSSRPLDFGHWSAHKLEQLTNFELKHGEAVAIGIALDVVYSSLQGLIDDESCSQILNVIENCGFKLFVPELKSKLDQPNNTDSLIHGLTEFREHLGGQLTIMLLEGIGKGIEVHEVDFDVYREAIDKLAVFESANNELLNAT</sequence>
<gene>
    <name evidence="11" type="ORF">L6773_14600</name>
</gene>
<evidence type="ECO:0000259" key="10">
    <source>
        <dbReference type="Pfam" id="PF24621"/>
    </source>
</evidence>
<reference evidence="11" key="1">
    <citation type="submission" date="2022-01" db="EMBL/GenBank/DDBJ databases">
        <authorList>
            <person name="Wang Y."/>
        </authorList>
    </citation>
    <scope>NUCLEOTIDE SEQUENCE</scope>
    <source>
        <strain evidence="11">WB101</strain>
    </source>
</reference>
<dbReference type="InterPro" id="IPR030963">
    <property type="entry name" value="DHQ_synth_fam"/>
</dbReference>
<feature type="domain" description="3-dehydroquinate synthase C-terminal" evidence="10">
    <location>
        <begin position="197"/>
        <end position="324"/>
    </location>
</feature>
<comment type="caution">
    <text evidence="11">The sequence shown here is derived from an EMBL/GenBank/DDBJ whole genome shotgun (WGS) entry which is preliminary data.</text>
</comment>
<reference evidence="11" key="2">
    <citation type="submission" date="2024-05" db="EMBL/GenBank/DDBJ databases">
        <title>Rhodohalobacter halophilus gen. nov., sp. nov., a moderately halophilic member of the family Balneolaceae.</title>
        <authorList>
            <person name="Xia J."/>
        </authorList>
    </citation>
    <scope>NUCLEOTIDE SEQUENCE</scope>
    <source>
        <strain evidence="11">WB101</strain>
    </source>
</reference>
<proteinExistence type="predicted"/>
<dbReference type="NCBIfam" id="NF004852">
    <property type="entry name" value="PRK06203.1"/>
    <property type="match status" value="1"/>
</dbReference>
<dbReference type="RefSeq" id="WP_237855166.1">
    <property type="nucleotide sequence ID" value="NZ_JAKLWS010000021.1"/>
</dbReference>
<dbReference type="Pfam" id="PF01761">
    <property type="entry name" value="DHQ_synthase"/>
    <property type="match status" value="1"/>
</dbReference>
<organism evidence="11 12">
    <name type="scientific">Rhodohalobacter sulfatireducens</name>
    <dbReference type="NCBI Taxonomy" id="2911366"/>
    <lineage>
        <taxon>Bacteria</taxon>
        <taxon>Pseudomonadati</taxon>
        <taxon>Balneolota</taxon>
        <taxon>Balneolia</taxon>
        <taxon>Balneolales</taxon>
        <taxon>Balneolaceae</taxon>
        <taxon>Rhodohalobacter</taxon>
    </lineage>
</organism>
<dbReference type="InterPro" id="IPR056179">
    <property type="entry name" value="DHQS_C"/>
</dbReference>
<evidence type="ECO:0000256" key="6">
    <source>
        <dbReference type="ARBA" id="ARBA00023141"/>
    </source>
</evidence>
<name>A0ABS9KG84_9BACT</name>
<dbReference type="EC" id="4.2.3.4" evidence="11"/>
<keyword evidence="6" id="KW-0057">Aromatic amino acid biosynthesis</keyword>
<accession>A0ABS9KG84</accession>
<evidence type="ECO:0000256" key="4">
    <source>
        <dbReference type="ARBA" id="ARBA00022723"/>
    </source>
</evidence>
<dbReference type="InterPro" id="IPR050071">
    <property type="entry name" value="Dehydroquinate_synthase"/>
</dbReference>
<evidence type="ECO:0000256" key="8">
    <source>
        <dbReference type="ARBA" id="ARBA00023285"/>
    </source>
</evidence>
<dbReference type="PANTHER" id="PTHR43622">
    <property type="entry name" value="3-DEHYDROQUINATE SYNTHASE"/>
    <property type="match status" value="1"/>
</dbReference>
<dbReference type="SUPFAM" id="SSF56796">
    <property type="entry name" value="Dehydroquinate synthase-like"/>
    <property type="match status" value="1"/>
</dbReference>
<dbReference type="Gene3D" id="1.20.1090.10">
    <property type="entry name" value="Dehydroquinate synthase-like - alpha domain"/>
    <property type="match status" value="1"/>
</dbReference>
<evidence type="ECO:0000256" key="7">
    <source>
        <dbReference type="ARBA" id="ARBA00023239"/>
    </source>
</evidence>
<evidence type="ECO:0000259" key="9">
    <source>
        <dbReference type="Pfam" id="PF01761"/>
    </source>
</evidence>
<protein>
    <submittedName>
        <fullName evidence="11">3-dehydroquinate synthase</fullName>
        <ecNumber evidence="11">4.2.3.4</ecNumber>
    </submittedName>
</protein>
<keyword evidence="8" id="KW-0170">Cobalt</keyword>
<keyword evidence="12" id="KW-1185">Reference proteome</keyword>
<dbReference type="Pfam" id="PF24621">
    <property type="entry name" value="DHQS_C"/>
    <property type="match status" value="1"/>
</dbReference>
<feature type="domain" description="3-dehydroquinate synthase N-terminal" evidence="9">
    <location>
        <begin position="82"/>
        <end position="194"/>
    </location>
</feature>
<dbReference type="GO" id="GO:0003856">
    <property type="term" value="F:3-dehydroquinate synthase activity"/>
    <property type="evidence" value="ECO:0007669"/>
    <property type="project" value="UniProtKB-EC"/>
</dbReference>
<dbReference type="PIRSF" id="PIRSF001455">
    <property type="entry name" value="DHQ_synth"/>
    <property type="match status" value="1"/>
</dbReference>
<evidence type="ECO:0000313" key="11">
    <source>
        <dbReference type="EMBL" id="MCG2589807.1"/>
    </source>
</evidence>
<keyword evidence="7 11" id="KW-0456">Lyase</keyword>
<evidence type="ECO:0000313" key="12">
    <source>
        <dbReference type="Proteomes" id="UP001165366"/>
    </source>
</evidence>
<dbReference type="EMBL" id="JAKLWS010000021">
    <property type="protein sequence ID" value="MCG2589807.1"/>
    <property type="molecule type" value="Genomic_DNA"/>
</dbReference>
<dbReference type="Proteomes" id="UP001165366">
    <property type="component" value="Unassembled WGS sequence"/>
</dbReference>
<keyword evidence="4" id="KW-0479">Metal-binding</keyword>
<keyword evidence="5" id="KW-0520">NAD</keyword>
<dbReference type="CDD" id="cd08198">
    <property type="entry name" value="DHQS-like"/>
    <property type="match status" value="1"/>
</dbReference>
<evidence type="ECO:0000256" key="2">
    <source>
        <dbReference type="ARBA" id="ARBA00001941"/>
    </source>
</evidence>
<evidence type="ECO:0000256" key="5">
    <source>
        <dbReference type="ARBA" id="ARBA00023027"/>
    </source>
</evidence>
<comment type="cofactor">
    <cofactor evidence="2">
        <name>Co(2+)</name>
        <dbReference type="ChEBI" id="CHEBI:48828"/>
    </cofactor>
</comment>
<dbReference type="InterPro" id="IPR030960">
    <property type="entry name" value="DHQS/DOIS_N"/>
</dbReference>
<evidence type="ECO:0000256" key="3">
    <source>
        <dbReference type="ARBA" id="ARBA00022605"/>
    </source>
</evidence>
<keyword evidence="3" id="KW-0028">Amino-acid biosynthesis</keyword>
<dbReference type="PANTHER" id="PTHR43622:SF7">
    <property type="entry name" value="3-DEHYDROQUINATE SYNTHASE, CHLOROPLASTIC"/>
    <property type="match status" value="1"/>
</dbReference>
<comment type="cofactor">
    <cofactor evidence="1">
        <name>NAD(+)</name>
        <dbReference type="ChEBI" id="CHEBI:57540"/>
    </cofactor>
</comment>
<dbReference type="Gene3D" id="3.40.50.1970">
    <property type="match status" value="1"/>
</dbReference>
<evidence type="ECO:0000256" key="1">
    <source>
        <dbReference type="ARBA" id="ARBA00001911"/>
    </source>
</evidence>